<evidence type="ECO:0000256" key="5">
    <source>
        <dbReference type="SAM" id="SignalP"/>
    </source>
</evidence>
<reference evidence="7 8" key="1">
    <citation type="submission" date="2010-12" db="EMBL/GenBank/DDBJ databases">
        <authorList>
            <person name="Muzny D."/>
            <person name="Qin X."/>
            <person name="Deng J."/>
            <person name="Jiang H."/>
            <person name="Liu Y."/>
            <person name="Qu J."/>
            <person name="Song X.-Z."/>
            <person name="Zhang L."/>
            <person name="Thornton R."/>
            <person name="Coyle M."/>
            <person name="Francisco L."/>
            <person name="Jackson L."/>
            <person name="Javaid M."/>
            <person name="Korchina V."/>
            <person name="Kovar C."/>
            <person name="Mata R."/>
            <person name="Mathew T."/>
            <person name="Ngo R."/>
            <person name="Nguyen L."/>
            <person name="Nguyen N."/>
            <person name="Okwuonu G."/>
            <person name="Ongeri F."/>
            <person name="Pham C."/>
            <person name="Simmons D."/>
            <person name="Wilczek-Boney K."/>
            <person name="Hale W."/>
            <person name="Jakkamsetti A."/>
            <person name="Pham P."/>
            <person name="Ruth R."/>
            <person name="San Lucas F."/>
            <person name="Warren J."/>
            <person name="Zhang J."/>
            <person name="Zhao Z."/>
            <person name="Zhou C."/>
            <person name="Zhu D."/>
            <person name="Lee S."/>
            <person name="Bess C."/>
            <person name="Blankenburg K."/>
            <person name="Forbes L."/>
            <person name="Fu Q."/>
            <person name="Gubbala S."/>
            <person name="Hirani K."/>
            <person name="Jayaseelan J.C."/>
            <person name="Lara F."/>
            <person name="Munidasa M."/>
            <person name="Palculict T."/>
            <person name="Patil S."/>
            <person name="Pu L.-L."/>
            <person name="Saada N."/>
            <person name="Tang L."/>
            <person name="Weissenberger G."/>
            <person name="Zhu Y."/>
            <person name="Hemphill L."/>
            <person name="Shang Y."/>
            <person name="Youmans B."/>
            <person name="Ayvaz T."/>
            <person name="Ross M."/>
            <person name="Santibanez J."/>
            <person name="Aqrawi P."/>
            <person name="Gross S."/>
            <person name="Joshi V."/>
            <person name="Fowler G."/>
            <person name="Nazareth L."/>
            <person name="Reid J."/>
            <person name="Worley K."/>
            <person name="Petrosino J."/>
            <person name="Highlander S."/>
            <person name="Gibbs R."/>
        </authorList>
    </citation>
    <scope>NUCLEOTIDE SEQUENCE [LARGE SCALE GENOMIC DNA]</scope>
    <source>
        <strain evidence="8">DSM 15952 / CCUG 50447 / LMG 22039 / TP 1.5</strain>
    </source>
</reference>
<evidence type="ECO:0000256" key="3">
    <source>
        <dbReference type="ARBA" id="ARBA00022729"/>
    </source>
</evidence>
<dbReference type="PATRIC" id="fig|888064.11.peg.116"/>
<dbReference type="PRINTS" id="PR00337">
    <property type="entry name" value="LEUILEVALBP"/>
</dbReference>
<keyword evidence="4" id="KW-0029">Amino-acid transport</keyword>
<dbReference type="InterPro" id="IPR051010">
    <property type="entry name" value="BCAA_transport"/>
</dbReference>
<evidence type="ECO:0000256" key="1">
    <source>
        <dbReference type="ARBA" id="ARBA00010062"/>
    </source>
</evidence>
<evidence type="ECO:0000313" key="8">
    <source>
        <dbReference type="Proteomes" id="UP000010296"/>
    </source>
</evidence>
<comment type="caution">
    <text evidence="7">The sequence shown here is derived from an EMBL/GenBank/DDBJ whole genome shotgun (WGS) entry which is preliminary data.</text>
</comment>
<dbReference type="InterPro" id="IPR028081">
    <property type="entry name" value="Leu-bd"/>
</dbReference>
<dbReference type="STRING" id="888064.HMPREF9088_1664"/>
<accession>E6LH24</accession>
<keyword evidence="2" id="KW-0813">Transport</keyword>
<dbReference type="InterPro" id="IPR000709">
    <property type="entry name" value="Leu_Ile_Val-bd"/>
</dbReference>
<dbReference type="EMBL" id="AEPV01000066">
    <property type="protein sequence ID" value="EFU73548.1"/>
    <property type="molecule type" value="Genomic_DNA"/>
</dbReference>
<dbReference type="InterPro" id="IPR028082">
    <property type="entry name" value="Peripla_BP_I"/>
</dbReference>
<evidence type="ECO:0000256" key="2">
    <source>
        <dbReference type="ARBA" id="ARBA00022448"/>
    </source>
</evidence>
<name>E6LH24_ENTI1</name>
<comment type="similarity">
    <text evidence="1">Belongs to the leucine-binding protein family.</text>
</comment>
<dbReference type="GO" id="GO:0006865">
    <property type="term" value="P:amino acid transport"/>
    <property type="evidence" value="ECO:0007669"/>
    <property type="project" value="UniProtKB-KW"/>
</dbReference>
<feature type="signal peptide" evidence="5">
    <location>
        <begin position="1"/>
        <end position="33"/>
    </location>
</feature>
<gene>
    <name evidence="7" type="primary">livJ</name>
    <name evidence="7" type="ORF">HMPREF9088_1664</name>
</gene>
<dbReference type="Proteomes" id="UP000010296">
    <property type="component" value="Unassembled WGS sequence"/>
</dbReference>
<evidence type="ECO:0000313" key="7">
    <source>
        <dbReference type="EMBL" id="EFU73548.1"/>
    </source>
</evidence>
<dbReference type="eggNOG" id="COG0683">
    <property type="taxonomic scope" value="Bacteria"/>
</dbReference>
<proteinExistence type="inferred from homology"/>
<feature type="chain" id="PRO_5039530553" evidence="5">
    <location>
        <begin position="34"/>
        <end position="405"/>
    </location>
</feature>
<keyword evidence="7" id="KW-0675">Receptor</keyword>
<dbReference type="CDD" id="cd06347">
    <property type="entry name" value="PBP1_ABC_LivK_ligand_binding-like"/>
    <property type="match status" value="1"/>
</dbReference>
<dbReference type="SUPFAM" id="SSF53822">
    <property type="entry name" value="Periplasmic binding protein-like I"/>
    <property type="match status" value="1"/>
</dbReference>
<keyword evidence="3 5" id="KW-0732">Signal</keyword>
<dbReference type="AlphaFoldDB" id="E6LH24"/>
<evidence type="ECO:0000256" key="4">
    <source>
        <dbReference type="ARBA" id="ARBA00022970"/>
    </source>
</evidence>
<dbReference type="Gene3D" id="3.40.50.2300">
    <property type="match status" value="2"/>
</dbReference>
<evidence type="ECO:0000259" key="6">
    <source>
        <dbReference type="Pfam" id="PF13458"/>
    </source>
</evidence>
<feature type="domain" description="Leucine-binding protein" evidence="6">
    <location>
        <begin position="53"/>
        <end position="395"/>
    </location>
</feature>
<dbReference type="PANTHER" id="PTHR30483">
    <property type="entry name" value="LEUCINE-SPECIFIC-BINDING PROTEIN"/>
    <property type="match status" value="1"/>
</dbReference>
<dbReference type="PANTHER" id="PTHR30483:SF6">
    <property type="entry name" value="PERIPLASMIC BINDING PROTEIN OF ABC TRANSPORTER FOR NATURAL AMINO ACIDS"/>
    <property type="match status" value="1"/>
</dbReference>
<keyword evidence="8" id="KW-1185">Reference proteome</keyword>
<organism evidence="7 8">
    <name type="scientific">Enterococcus italicus (strain DSM 15952 / CCUG 50447 / LMG 22039 / TP 1.5)</name>
    <dbReference type="NCBI Taxonomy" id="888064"/>
    <lineage>
        <taxon>Bacteria</taxon>
        <taxon>Bacillati</taxon>
        <taxon>Bacillota</taxon>
        <taxon>Bacilli</taxon>
        <taxon>Lactobacillales</taxon>
        <taxon>Enterococcaceae</taxon>
        <taxon>Enterococcus</taxon>
    </lineage>
</organism>
<dbReference type="HOGENOM" id="CLU_027128_6_1_9"/>
<protein>
    <submittedName>
        <fullName evidence="7">Receptor family ligand-binding protein</fullName>
    </submittedName>
</protein>
<dbReference type="Pfam" id="PF13458">
    <property type="entry name" value="Peripla_BP_6"/>
    <property type="match status" value="1"/>
</dbReference>
<sequence length="405" mass="43099">MIHIQGNLREEVMMKKKLAFLFASLFILGACSASPTGKSSSSADGGNKQTGDTIKIGVNLELSGAVAGYGSQEKDGIELAVEQINNDGGILGKKVELVVKDNKSDNNEAATAAANLATNDDVVAIIGPATSGASKAVIPNITKAQVPFITPSGTDDSVTMSNGKVQEYVFRSSFQDSFQGKVLAQYATEKLDSKKVAILGDNSSDYAIGLTKAFKSEYKGDIAIEENFTSGDKDFQAVLTKIKNSDFDVLYVPGYYEEAGLIIKQAREMGITQPILGADGFGDEKIIQLAGASNVTDVYYTGHFSILAPANDTVQPFIDAYKEKFGTEPSTFNALAYDAMNMIKQAIIDQNSADSAAITKGLANLKDFEGVTGNITIDKDHNPEKSVVIIKYTDGKESSAETINP</sequence>